<proteinExistence type="predicted"/>
<reference evidence="2 3" key="1">
    <citation type="journal article" date="2008" name="Int. J. Syst. Evol. Microbiol.">
        <title>Luteimonas marina sp. nov., isolated from seawater.</title>
        <authorList>
            <person name="Baik K.S."/>
            <person name="Park S.C."/>
            <person name="Kim M.S."/>
            <person name="Kim E.M."/>
            <person name="Park C."/>
            <person name="Chun J."/>
            <person name="Seong C.N."/>
        </authorList>
    </citation>
    <scope>NUCLEOTIDE SEQUENCE [LARGE SCALE GENOMIC DNA]</scope>
    <source>
        <strain evidence="2 3">FR1330</strain>
    </source>
</reference>
<evidence type="ECO:0000256" key="1">
    <source>
        <dbReference type="SAM" id="MobiDB-lite"/>
    </source>
</evidence>
<dbReference type="OrthoDB" id="1262738at2"/>
<feature type="region of interest" description="Disordered" evidence="1">
    <location>
        <begin position="1"/>
        <end position="22"/>
    </location>
</feature>
<comment type="caution">
    <text evidence="2">The sequence shown here is derived from an EMBL/GenBank/DDBJ whole genome shotgun (WGS) entry which is preliminary data.</text>
</comment>
<dbReference type="AlphaFoldDB" id="A0A5C5U018"/>
<feature type="compositionally biased region" description="Polar residues" evidence="1">
    <location>
        <begin position="1"/>
        <end position="11"/>
    </location>
</feature>
<accession>A0A5C5U018</accession>
<evidence type="ECO:0000313" key="2">
    <source>
        <dbReference type="EMBL" id="TWT19078.1"/>
    </source>
</evidence>
<dbReference type="EMBL" id="VOHK01000005">
    <property type="protein sequence ID" value="TWT19078.1"/>
    <property type="molecule type" value="Genomic_DNA"/>
</dbReference>
<gene>
    <name evidence="2" type="ORF">FQY83_11965</name>
</gene>
<dbReference type="RefSeq" id="WP_146388193.1">
    <property type="nucleotide sequence ID" value="NZ_VOHK01000005.1"/>
</dbReference>
<name>A0A5C5U018_9GAMM</name>
<keyword evidence="3" id="KW-1185">Reference proteome</keyword>
<sequence length="199" mass="21448">MNQDNPTQRFGTSAEAVEQGKRDLQEALRLNPAINLGVDEAQVGKSSAGQALAVTEVDFQKLLSTEGAVSLASLAGASRGNTTPLLDDGRVISLVETSSDAGGWKVSAIGNQAVREELNQIRATPYGGGELAYFEVPNLDARIYATTLEDGSTGYLTGYDGFSLRQPVAIEELLPRLRRDALEFQERHGEELKRGKLVR</sequence>
<evidence type="ECO:0000313" key="3">
    <source>
        <dbReference type="Proteomes" id="UP000319980"/>
    </source>
</evidence>
<protein>
    <submittedName>
        <fullName evidence="2">Uncharacterized protein</fullName>
    </submittedName>
</protein>
<organism evidence="2 3">
    <name type="scientific">Luteimonas marina</name>
    <dbReference type="NCBI Taxonomy" id="488485"/>
    <lineage>
        <taxon>Bacteria</taxon>
        <taxon>Pseudomonadati</taxon>
        <taxon>Pseudomonadota</taxon>
        <taxon>Gammaproteobacteria</taxon>
        <taxon>Lysobacterales</taxon>
        <taxon>Lysobacteraceae</taxon>
        <taxon>Luteimonas</taxon>
    </lineage>
</organism>
<dbReference type="Proteomes" id="UP000319980">
    <property type="component" value="Unassembled WGS sequence"/>
</dbReference>